<sequence length="29" mass="3368">ILEERGWKGWTRIEQVPADRLNTQSGPTE</sequence>
<dbReference type="EMBL" id="VSRL01000148">
    <property type="protein sequence ID" value="NKE60990.1"/>
    <property type="molecule type" value="Genomic_DNA"/>
</dbReference>
<gene>
    <name evidence="1" type="ORF">FXN61_31090</name>
</gene>
<feature type="non-terminal residue" evidence="1">
    <location>
        <position position="1"/>
    </location>
</feature>
<protein>
    <submittedName>
        <fullName evidence="1">MerR family transcriptional regulator</fullName>
    </submittedName>
</protein>
<accession>A0ABX1FPZ8</accession>
<name>A0ABX1FPZ8_9PSEU</name>
<reference evidence="1 2" key="1">
    <citation type="submission" date="2019-08" db="EMBL/GenBank/DDBJ databases">
        <title>Lentzea from Indian Himalayas.</title>
        <authorList>
            <person name="Mandal S."/>
            <person name="Mallick Gupta A."/>
            <person name="Maiti P.K."/>
            <person name="Sarkar J."/>
            <person name="Mandal S."/>
        </authorList>
    </citation>
    <scope>NUCLEOTIDE SEQUENCE [LARGE SCALE GENOMIC DNA]</scope>
    <source>
        <strain evidence="1 2">PSKA42</strain>
    </source>
</reference>
<comment type="caution">
    <text evidence="1">The sequence shown here is derived from an EMBL/GenBank/DDBJ whole genome shotgun (WGS) entry which is preliminary data.</text>
</comment>
<organism evidence="1 2">
    <name type="scientific">Lentzea indica</name>
    <dbReference type="NCBI Taxonomy" id="2604800"/>
    <lineage>
        <taxon>Bacteria</taxon>
        <taxon>Bacillati</taxon>
        <taxon>Actinomycetota</taxon>
        <taxon>Actinomycetes</taxon>
        <taxon>Pseudonocardiales</taxon>
        <taxon>Pseudonocardiaceae</taxon>
        <taxon>Lentzea</taxon>
    </lineage>
</organism>
<dbReference type="Proteomes" id="UP001515943">
    <property type="component" value="Unassembled WGS sequence"/>
</dbReference>
<evidence type="ECO:0000313" key="1">
    <source>
        <dbReference type="EMBL" id="NKE60990.1"/>
    </source>
</evidence>
<proteinExistence type="predicted"/>
<evidence type="ECO:0000313" key="2">
    <source>
        <dbReference type="Proteomes" id="UP001515943"/>
    </source>
</evidence>
<keyword evidence="2" id="KW-1185">Reference proteome</keyword>